<dbReference type="EMBL" id="JADYXP020000002">
    <property type="protein sequence ID" value="KAL0131456.1"/>
    <property type="molecule type" value="Genomic_DNA"/>
</dbReference>
<keyword evidence="2" id="KW-1185">Reference proteome</keyword>
<organism evidence="1 2">
    <name type="scientific">Cardiocondyla obscurior</name>
    <dbReference type="NCBI Taxonomy" id="286306"/>
    <lineage>
        <taxon>Eukaryota</taxon>
        <taxon>Metazoa</taxon>
        <taxon>Ecdysozoa</taxon>
        <taxon>Arthropoda</taxon>
        <taxon>Hexapoda</taxon>
        <taxon>Insecta</taxon>
        <taxon>Pterygota</taxon>
        <taxon>Neoptera</taxon>
        <taxon>Endopterygota</taxon>
        <taxon>Hymenoptera</taxon>
        <taxon>Apocrita</taxon>
        <taxon>Aculeata</taxon>
        <taxon>Formicoidea</taxon>
        <taxon>Formicidae</taxon>
        <taxon>Myrmicinae</taxon>
        <taxon>Cardiocondyla</taxon>
    </lineage>
</organism>
<name>A0AAW2GVY2_9HYME</name>
<proteinExistence type="predicted"/>
<protein>
    <submittedName>
        <fullName evidence="1">Uncharacterized protein</fullName>
    </submittedName>
</protein>
<sequence length="23" mass="2881">MDTNKINLDFQNRENKFQDQIRI</sequence>
<evidence type="ECO:0000313" key="1">
    <source>
        <dbReference type="EMBL" id="KAL0131456.1"/>
    </source>
</evidence>
<evidence type="ECO:0000313" key="2">
    <source>
        <dbReference type="Proteomes" id="UP001430953"/>
    </source>
</evidence>
<gene>
    <name evidence="1" type="ORF">PUN28_002768</name>
</gene>
<dbReference type="Proteomes" id="UP001430953">
    <property type="component" value="Unassembled WGS sequence"/>
</dbReference>
<reference evidence="1 2" key="1">
    <citation type="submission" date="2023-03" db="EMBL/GenBank/DDBJ databases">
        <title>High recombination rates correlate with genetic variation in Cardiocondyla obscurior ants.</title>
        <authorList>
            <person name="Errbii M."/>
        </authorList>
    </citation>
    <scope>NUCLEOTIDE SEQUENCE [LARGE SCALE GENOMIC DNA]</scope>
    <source>
        <strain evidence="1">Alpha-2009</strain>
        <tissue evidence="1">Whole body</tissue>
    </source>
</reference>
<comment type="caution">
    <text evidence="1">The sequence shown here is derived from an EMBL/GenBank/DDBJ whole genome shotgun (WGS) entry which is preliminary data.</text>
</comment>
<dbReference type="AlphaFoldDB" id="A0AAW2GVY2"/>
<accession>A0AAW2GVY2</accession>